<evidence type="ECO:0008006" key="4">
    <source>
        <dbReference type="Google" id="ProtNLM"/>
    </source>
</evidence>
<keyword evidence="1" id="KW-1133">Transmembrane helix</keyword>
<dbReference type="Pfam" id="PF13432">
    <property type="entry name" value="TPR_16"/>
    <property type="match status" value="1"/>
</dbReference>
<dbReference type="SUPFAM" id="SSF48452">
    <property type="entry name" value="TPR-like"/>
    <property type="match status" value="1"/>
</dbReference>
<proteinExistence type="predicted"/>
<keyword evidence="3" id="KW-1185">Reference proteome</keyword>
<dbReference type="RefSeq" id="WP_135498350.1">
    <property type="nucleotide sequence ID" value="NZ_SRLD01000026.1"/>
</dbReference>
<dbReference type="Gene3D" id="1.25.40.10">
    <property type="entry name" value="Tetratricopeptide repeat domain"/>
    <property type="match status" value="1"/>
</dbReference>
<protein>
    <recommendedName>
        <fullName evidence="4">Tetratricopeptide repeat protein</fullName>
    </recommendedName>
</protein>
<name>A0A4Z0PJ86_9BACT</name>
<reference evidence="2 3" key="1">
    <citation type="submission" date="2019-04" db="EMBL/GenBank/DDBJ databases">
        <authorList>
            <person name="Feng G."/>
            <person name="Zhang J."/>
            <person name="Zhu H."/>
        </authorList>
    </citation>
    <scope>NUCLEOTIDE SEQUENCE [LARGE SCALE GENOMIC DNA]</scope>
    <source>
        <strain evidence="2 3">JCM 17223</strain>
    </source>
</reference>
<keyword evidence="1" id="KW-0812">Transmembrane</keyword>
<sequence length="265" mass="30552">MMSPAELRPYLDELERFADGQMTTSEQDVFEERMLREPALREAFEVFEQITADLRWVAGHETLRHRLLTLDHRLNQRQDALLRIKRRQRRTQTRWGAIVAVLALLAVGLWFFLLRPAARQSGSAWQNYYVADPGLPSENTLDEHRPLLAEAMTQYRLGHYPAAMHALRRVPTDNLGADTLQYYNGIFLLSEGDGQAARPYLRRVVQQSGSPLVRKARYHLAVAYWAARQWPEARAAFREVAADSLNPYRRDAQKVLQANVLRGSD</sequence>
<dbReference type="EMBL" id="SRLD01000026">
    <property type="protein sequence ID" value="TGE15055.1"/>
    <property type="molecule type" value="Genomic_DNA"/>
</dbReference>
<organism evidence="2 3">
    <name type="scientific">Hymenobacter elongatus</name>
    <dbReference type="NCBI Taxonomy" id="877208"/>
    <lineage>
        <taxon>Bacteria</taxon>
        <taxon>Pseudomonadati</taxon>
        <taxon>Bacteroidota</taxon>
        <taxon>Cytophagia</taxon>
        <taxon>Cytophagales</taxon>
        <taxon>Hymenobacteraceae</taxon>
        <taxon>Hymenobacter</taxon>
    </lineage>
</organism>
<feature type="transmembrane region" description="Helical" evidence="1">
    <location>
        <begin position="95"/>
        <end position="113"/>
    </location>
</feature>
<dbReference type="AlphaFoldDB" id="A0A4Z0PJ86"/>
<evidence type="ECO:0000256" key="1">
    <source>
        <dbReference type="SAM" id="Phobius"/>
    </source>
</evidence>
<evidence type="ECO:0000313" key="3">
    <source>
        <dbReference type="Proteomes" id="UP000297739"/>
    </source>
</evidence>
<accession>A0A4Z0PJ86</accession>
<gene>
    <name evidence="2" type="ORF">E5J99_13535</name>
</gene>
<evidence type="ECO:0000313" key="2">
    <source>
        <dbReference type="EMBL" id="TGE15055.1"/>
    </source>
</evidence>
<keyword evidence="1" id="KW-0472">Membrane</keyword>
<comment type="caution">
    <text evidence="2">The sequence shown here is derived from an EMBL/GenBank/DDBJ whole genome shotgun (WGS) entry which is preliminary data.</text>
</comment>
<dbReference type="InterPro" id="IPR011990">
    <property type="entry name" value="TPR-like_helical_dom_sf"/>
</dbReference>
<dbReference type="Proteomes" id="UP000297739">
    <property type="component" value="Unassembled WGS sequence"/>
</dbReference>
<dbReference type="OrthoDB" id="880653at2"/>